<evidence type="ECO:0008006" key="4">
    <source>
        <dbReference type="Google" id="ProtNLM"/>
    </source>
</evidence>
<accession>A0ABP9UJX8</accession>
<evidence type="ECO:0000256" key="1">
    <source>
        <dbReference type="SAM" id="SignalP"/>
    </source>
</evidence>
<dbReference type="InterPro" id="IPR029058">
    <property type="entry name" value="AB_hydrolase_fold"/>
</dbReference>
<dbReference type="SUPFAM" id="SSF53474">
    <property type="entry name" value="alpha/beta-Hydrolases"/>
    <property type="match status" value="1"/>
</dbReference>
<dbReference type="Proteomes" id="UP001423409">
    <property type="component" value="Unassembled WGS sequence"/>
</dbReference>
<organism evidence="2 3">
    <name type="scientific">Deinococcus caeni</name>
    <dbReference type="NCBI Taxonomy" id="569127"/>
    <lineage>
        <taxon>Bacteria</taxon>
        <taxon>Thermotogati</taxon>
        <taxon>Deinococcota</taxon>
        <taxon>Deinococci</taxon>
        <taxon>Deinococcales</taxon>
        <taxon>Deinococcaceae</taxon>
        <taxon>Deinococcus</taxon>
    </lineage>
</organism>
<gene>
    <name evidence="2" type="ORF">Dcae01_02923</name>
</gene>
<keyword evidence="1" id="KW-0732">Signal</keyword>
<evidence type="ECO:0000313" key="3">
    <source>
        <dbReference type="Proteomes" id="UP001423409"/>
    </source>
</evidence>
<comment type="caution">
    <text evidence="2">The sequence shown here is derived from an EMBL/GenBank/DDBJ whole genome shotgun (WGS) entry which is preliminary data.</text>
</comment>
<reference evidence="2 3" key="1">
    <citation type="submission" date="2024-02" db="EMBL/GenBank/DDBJ databases">
        <title>Deinococcus caeni NBRC 101312.</title>
        <authorList>
            <person name="Ichikawa N."/>
            <person name="Katano-Makiyama Y."/>
            <person name="Hidaka K."/>
        </authorList>
    </citation>
    <scope>NUCLEOTIDE SEQUENCE [LARGE SCALE GENOMIC DNA]</scope>
    <source>
        <strain evidence="2 3">NBRC 101312</strain>
    </source>
</reference>
<dbReference type="Gene3D" id="3.40.50.1820">
    <property type="entry name" value="alpha/beta hydrolase"/>
    <property type="match status" value="1"/>
</dbReference>
<dbReference type="EMBL" id="BAABQU010000048">
    <property type="protein sequence ID" value="GAA5441387.1"/>
    <property type="molecule type" value="Genomic_DNA"/>
</dbReference>
<evidence type="ECO:0000313" key="2">
    <source>
        <dbReference type="EMBL" id="GAA5441387.1"/>
    </source>
</evidence>
<dbReference type="RefSeq" id="WP_345446660.1">
    <property type="nucleotide sequence ID" value="NZ_BAABQU010000048.1"/>
</dbReference>
<feature type="signal peptide" evidence="1">
    <location>
        <begin position="1"/>
        <end position="20"/>
    </location>
</feature>
<keyword evidence="3" id="KW-1185">Reference proteome</keyword>
<sequence>MRVPFHPLMPTNRSPSPARAAPLLALLLPALLGCAPRLSPQATRTPPLDPGGPAPDVVVLGVSGRCAPSCAAPRDNWDYLGSRGTLDALADVFTSRGLSVQARGYASHPASTFTPSALNIPQRGYAALQDDLNALKPWLSAPRPPRLVLVGHSQGAVWLHHLTRANPSVTFDVQVDLDSICLGWHGDFAGLLRAQPSEPSPLEACDVIRVAGRSLNIKDVVWPNVKLNLEVQSKRLPARSATTGFPVNYLFELTPNTRLDGTRTGLERFVSAREDHSAVSYPRSDAVGWVTRRLLDLTRDWVPAPLAPTLGDTPSRS</sequence>
<dbReference type="PROSITE" id="PS51257">
    <property type="entry name" value="PROKAR_LIPOPROTEIN"/>
    <property type="match status" value="1"/>
</dbReference>
<name>A0ABP9UJX8_9DEIO</name>
<protein>
    <recommendedName>
        <fullName evidence="4">Alpha/beta hydrolase</fullName>
    </recommendedName>
</protein>
<proteinExistence type="predicted"/>
<feature type="chain" id="PRO_5046460027" description="Alpha/beta hydrolase" evidence="1">
    <location>
        <begin position="21"/>
        <end position="317"/>
    </location>
</feature>